<dbReference type="VEuPathDB" id="FungiDB:PV10_03063"/>
<feature type="region of interest" description="Disordered" evidence="1">
    <location>
        <begin position="327"/>
        <end position="353"/>
    </location>
</feature>
<feature type="compositionally biased region" description="Basic and acidic residues" evidence="1">
    <location>
        <begin position="1"/>
        <end position="11"/>
    </location>
</feature>
<keyword evidence="3" id="KW-1185">Reference proteome</keyword>
<dbReference type="RefSeq" id="XP_016226973.1">
    <property type="nucleotide sequence ID" value="XM_016367455.1"/>
</dbReference>
<feature type="compositionally biased region" description="Basic and acidic residues" evidence="1">
    <location>
        <begin position="61"/>
        <end position="71"/>
    </location>
</feature>
<feature type="region of interest" description="Disordered" evidence="1">
    <location>
        <begin position="1"/>
        <end position="127"/>
    </location>
</feature>
<feature type="compositionally biased region" description="Polar residues" evidence="1">
    <location>
        <begin position="88"/>
        <end position="98"/>
    </location>
</feature>
<feature type="compositionally biased region" description="Basic residues" evidence="1">
    <location>
        <begin position="114"/>
        <end position="125"/>
    </location>
</feature>
<dbReference type="EMBL" id="KN847521">
    <property type="protein sequence ID" value="KIV95399.1"/>
    <property type="molecule type" value="Genomic_DNA"/>
</dbReference>
<gene>
    <name evidence="2" type="ORF">PV10_03063</name>
</gene>
<organism evidence="2 3">
    <name type="scientific">Exophiala mesophila</name>
    <name type="common">Black yeast-like fungus</name>
    <dbReference type="NCBI Taxonomy" id="212818"/>
    <lineage>
        <taxon>Eukaryota</taxon>
        <taxon>Fungi</taxon>
        <taxon>Dikarya</taxon>
        <taxon>Ascomycota</taxon>
        <taxon>Pezizomycotina</taxon>
        <taxon>Eurotiomycetes</taxon>
        <taxon>Chaetothyriomycetidae</taxon>
        <taxon>Chaetothyriales</taxon>
        <taxon>Herpotrichiellaceae</taxon>
        <taxon>Exophiala</taxon>
    </lineage>
</organism>
<dbReference type="Proteomes" id="UP000054302">
    <property type="component" value="Unassembled WGS sequence"/>
</dbReference>
<proteinExistence type="predicted"/>
<feature type="region of interest" description="Disordered" evidence="1">
    <location>
        <begin position="264"/>
        <end position="315"/>
    </location>
</feature>
<feature type="compositionally biased region" description="Polar residues" evidence="1">
    <location>
        <begin position="298"/>
        <end position="313"/>
    </location>
</feature>
<evidence type="ECO:0000313" key="2">
    <source>
        <dbReference type="EMBL" id="KIV95399.1"/>
    </source>
</evidence>
<sequence>MLAARDQENLSHAHRAAAAAKPLNQGIRALQPKTPGNLKTPFRASKNDENRPFEFNGQKGLLKDGPGKLDKAAFVTPLGPRNRAPLGQKTTNAKSRAFQTPGPAPLTNKPLKTVQKHSSARRSARSKITIAQAEPTKIDILTNPPQEDNEIDYGYAPPPPVDLPDLPLEVIHDPLMDEAVRDYCDTYLHSPKDEFGVSLRLKREEEEYQQWLKQEEQKSLKGLDQPSAPTSEELNKQVNDMIAAGPKRRRPALSRVDSMQARSAAAALSEPQPCLPSAVTKSTKASEQKQKGYLPINRTKTPTPTPAPLSSRSGHAAISKNTIGFPRAKKAPSIIPRGLPSQRSGSAAVSKPIKIDQSMIHPRDFRDLYGSPPEESDMWFRLKEYELLEEDIAKDEAEGLADDLFEADFFPFDNSKLDDEDFQLPMPE</sequence>
<accession>A0A0D1ZN68</accession>
<name>A0A0D1ZN68_EXOME</name>
<protein>
    <submittedName>
        <fullName evidence="2">Uncharacterized protein</fullName>
    </submittedName>
</protein>
<dbReference type="GeneID" id="27320908"/>
<evidence type="ECO:0000313" key="3">
    <source>
        <dbReference type="Proteomes" id="UP000054302"/>
    </source>
</evidence>
<dbReference type="AlphaFoldDB" id="A0A0D1ZN68"/>
<evidence type="ECO:0000256" key="1">
    <source>
        <dbReference type="SAM" id="MobiDB-lite"/>
    </source>
</evidence>
<dbReference type="HOGENOM" id="CLU_042952_1_0_1"/>
<dbReference type="OrthoDB" id="5327145at2759"/>
<reference evidence="2 3" key="1">
    <citation type="submission" date="2015-01" db="EMBL/GenBank/DDBJ databases">
        <title>The Genome Sequence of Exophiala mesophila CBS40295.</title>
        <authorList>
            <consortium name="The Broad Institute Genomics Platform"/>
            <person name="Cuomo C."/>
            <person name="de Hoog S."/>
            <person name="Gorbushina A."/>
            <person name="Stielow B."/>
            <person name="Teixiera M."/>
            <person name="Abouelleil A."/>
            <person name="Chapman S.B."/>
            <person name="Priest M."/>
            <person name="Young S.K."/>
            <person name="Wortman J."/>
            <person name="Nusbaum C."/>
            <person name="Birren B."/>
        </authorList>
    </citation>
    <scope>NUCLEOTIDE SEQUENCE [LARGE SCALE GENOMIC DNA]</scope>
    <source>
        <strain evidence="2 3">CBS 40295</strain>
    </source>
</reference>
<dbReference type="OMA" id="EMWSRCK"/>